<evidence type="ECO:0000256" key="13">
    <source>
        <dbReference type="SAM" id="Phobius"/>
    </source>
</evidence>
<dbReference type="AlphaFoldDB" id="A0AAW4Z088"/>
<dbReference type="RefSeq" id="WP_234240873.1">
    <property type="nucleotide sequence ID" value="NZ_JABFTS010000014.1"/>
</dbReference>
<keyword evidence="8 13" id="KW-0472">Membrane</keyword>
<dbReference type="FunFam" id="1.10.287.950:FF:000001">
    <property type="entry name" value="Methyl-accepting chemotaxis sensory transducer"/>
    <property type="match status" value="1"/>
</dbReference>
<keyword evidence="7 13" id="KW-1133">Transmembrane helix</keyword>
<evidence type="ECO:0000256" key="12">
    <source>
        <dbReference type="SAM" id="MobiDB-lite"/>
    </source>
</evidence>
<dbReference type="SMART" id="SM00304">
    <property type="entry name" value="HAMP"/>
    <property type="match status" value="1"/>
</dbReference>
<evidence type="ECO:0000256" key="4">
    <source>
        <dbReference type="ARBA" id="ARBA00022500"/>
    </source>
</evidence>
<keyword evidence="3" id="KW-0488">Methylation</keyword>
<dbReference type="CDD" id="cd00130">
    <property type="entry name" value="PAS"/>
    <property type="match status" value="1"/>
</dbReference>
<dbReference type="Pfam" id="PF00015">
    <property type="entry name" value="MCPsignal"/>
    <property type="match status" value="1"/>
</dbReference>
<evidence type="ECO:0000256" key="7">
    <source>
        <dbReference type="ARBA" id="ARBA00022989"/>
    </source>
</evidence>
<evidence type="ECO:0000256" key="5">
    <source>
        <dbReference type="ARBA" id="ARBA00022519"/>
    </source>
</evidence>
<dbReference type="InterPro" id="IPR035965">
    <property type="entry name" value="PAS-like_dom_sf"/>
</dbReference>
<dbReference type="GO" id="GO:0005886">
    <property type="term" value="C:plasma membrane"/>
    <property type="evidence" value="ECO:0007669"/>
    <property type="project" value="UniProtKB-SubCell"/>
</dbReference>
<dbReference type="PROSITE" id="PS50112">
    <property type="entry name" value="PAS"/>
    <property type="match status" value="1"/>
</dbReference>
<dbReference type="Gene3D" id="3.30.450.20">
    <property type="entry name" value="PAS domain"/>
    <property type="match status" value="1"/>
</dbReference>
<feature type="domain" description="PAS" evidence="15">
    <location>
        <begin position="21"/>
        <end position="76"/>
    </location>
</feature>
<evidence type="ECO:0000313" key="17">
    <source>
        <dbReference type="EMBL" id="MCE8053772.1"/>
    </source>
</evidence>
<comment type="subcellular location">
    <subcellularLocation>
        <location evidence="1">Cell inner membrane</location>
        <topology evidence="1">Multi-pass membrane protein</topology>
    </subcellularLocation>
</comment>
<dbReference type="CDD" id="cd11386">
    <property type="entry name" value="MCP_signal"/>
    <property type="match status" value="1"/>
</dbReference>
<dbReference type="InterPro" id="IPR004090">
    <property type="entry name" value="Chemotax_Me-accpt_rcpt"/>
</dbReference>
<proteinExistence type="inferred from homology"/>
<evidence type="ECO:0000313" key="18">
    <source>
        <dbReference type="Proteomes" id="UP001320178"/>
    </source>
</evidence>
<dbReference type="PROSITE" id="PS50885">
    <property type="entry name" value="HAMP"/>
    <property type="match status" value="1"/>
</dbReference>
<feature type="region of interest" description="Disordered" evidence="12">
    <location>
        <begin position="675"/>
        <end position="731"/>
    </location>
</feature>
<dbReference type="PROSITE" id="PS50111">
    <property type="entry name" value="CHEMOTAXIS_TRANSDUC_2"/>
    <property type="match status" value="1"/>
</dbReference>
<evidence type="ECO:0000256" key="2">
    <source>
        <dbReference type="ARBA" id="ARBA00022475"/>
    </source>
</evidence>
<evidence type="ECO:0000256" key="6">
    <source>
        <dbReference type="ARBA" id="ARBA00022692"/>
    </source>
</evidence>
<dbReference type="GO" id="GO:0006935">
    <property type="term" value="P:chemotaxis"/>
    <property type="evidence" value="ECO:0007669"/>
    <property type="project" value="UniProtKB-KW"/>
</dbReference>
<dbReference type="InterPro" id="IPR000014">
    <property type="entry name" value="PAS"/>
</dbReference>
<dbReference type="Gene3D" id="1.10.287.950">
    <property type="entry name" value="Methyl-accepting chemotaxis protein"/>
    <property type="match status" value="1"/>
</dbReference>
<reference evidence="17" key="1">
    <citation type="submission" date="2020-05" db="EMBL/GenBank/DDBJ databases">
        <authorList>
            <person name="Wang L."/>
            <person name="Shao Z."/>
        </authorList>
    </citation>
    <scope>NUCLEOTIDE SEQUENCE</scope>
    <source>
        <strain evidence="17">MCCC 1A05776</strain>
    </source>
</reference>
<dbReference type="PANTHER" id="PTHR43531">
    <property type="entry name" value="PROTEIN ICFG"/>
    <property type="match status" value="1"/>
</dbReference>
<evidence type="ECO:0000256" key="10">
    <source>
        <dbReference type="ARBA" id="ARBA00029447"/>
    </source>
</evidence>
<evidence type="ECO:0000256" key="9">
    <source>
        <dbReference type="ARBA" id="ARBA00023224"/>
    </source>
</evidence>
<evidence type="ECO:0000259" key="16">
    <source>
        <dbReference type="PROSITE" id="PS50885"/>
    </source>
</evidence>
<reference evidence="17" key="2">
    <citation type="journal article" date="2021" name="Front. Microbiol.">
        <title>Aerobic Denitrification and Heterotrophic Sulfur Oxidation in the Genus Halomonas Revealed by Six Novel Species Characterizations and Genome-Based Analysis.</title>
        <authorList>
            <person name="Wang L."/>
            <person name="Shao Z."/>
        </authorList>
    </citation>
    <scope>NUCLEOTIDE SEQUENCE</scope>
    <source>
        <strain evidence="17">MCCC 1A05776</strain>
    </source>
</reference>
<accession>A0AAW4Z088</accession>
<evidence type="ECO:0000259" key="14">
    <source>
        <dbReference type="PROSITE" id="PS50111"/>
    </source>
</evidence>
<feature type="transmembrane region" description="Helical" evidence="13">
    <location>
        <begin position="347"/>
        <end position="368"/>
    </location>
</feature>
<dbReference type="Pfam" id="PF08447">
    <property type="entry name" value="PAS_3"/>
    <property type="match status" value="1"/>
</dbReference>
<dbReference type="CDD" id="cd06225">
    <property type="entry name" value="HAMP"/>
    <property type="match status" value="1"/>
</dbReference>
<feature type="domain" description="Methyl-accepting transducer" evidence="14">
    <location>
        <begin position="427"/>
        <end position="656"/>
    </location>
</feature>
<comment type="caution">
    <text evidence="17">The sequence shown here is derived from an EMBL/GenBank/DDBJ whole genome shotgun (WGS) entry which is preliminary data.</text>
</comment>
<keyword evidence="2" id="KW-1003">Cell membrane</keyword>
<feature type="domain" description="HAMP" evidence="16">
    <location>
        <begin position="370"/>
        <end position="422"/>
    </location>
</feature>
<dbReference type="SMART" id="SM00283">
    <property type="entry name" value="MA"/>
    <property type="match status" value="1"/>
</dbReference>
<dbReference type="Pfam" id="PF00672">
    <property type="entry name" value="HAMP"/>
    <property type="match status" value="1"/>
</dbReference>
<dbReference type="Pfam" id="PF02203">
    <property type="entry name" value="TarH"/>
    <property type="match status" value="1"/>
</dbReference>
<dbReference type="PANTHER" id="PTHR43531:SF14">
    <property type="entry name" value="METHYL-ACCEPTING CHEMOTAXIS PROTEIN I-RELATED"/>
    <property type="match status" value="1"/>
</dbReference>
<comment type="similarity">
    <text evidence="10">Belongs to the methyl-accepting chemotaxis (MCP) protein family.</text>
</comment>
<evidence type="ECO:0000259" key="15">
    <source>
        <dbReference type="PROSITE" id="PS50112"/>
    </source>
</evidence>
<evidence type="ECO:0000256" key="3">
    <source>
        <dbReference type="ARBA" id="ARBA00022481"/>
    </source>
</evidence>
<keyword evidence="6 13" id="KW-0812">Transmembrane</keyword>
<dbReference type="InterPro" id="IPR051310">
    <property type="entry name" value="MCP_chemotaxis"/>
</dbReference>
<dbReference type="GO" id="GO:0004888">
    <property type="term" value="F:transmembrane signaling receptor activity"/>
    <property type="evidence" value="ECO:0007669"/>
    <property type="project" value="InterPro"/>
</dbReference>
<feature type="transmembrane region" description="Helical" evidence="13">
    <location>
        <begin position="168"/>
        <end position="190"/>
    </location>
</feature>
<dbReference type="NCBIfam" id="TIGR00229">
    <property type="entry name" value="sensory_box"/>
    <property type="match status" value="1"/>
</dbReference>
<evidence type="ECO:0000256" key="1">
    <source>
        <dbReference type="ARBA" id="ARBA00004429"/>
    </source>
</evidence>
<keyword evidence="9 11" id="KW-0807">Transducer</keyword>
<sequence>MRNNQPVTQREYQLNDQHLLITRTDLDGRITYANAAFVEVSGFEHAELIGANHNIIRHPDMPTEAFADMWQAIKRGDSWQGLVKNRRKNGDHYWVKATVTPIVEGGECLGYTSVRTAVEPHVAEAVGRAYEQLRAGRSGLAIRQGQVIRRGPLGWLSRINLHSIRARLSMLTFSALLLLTISGGVGLYGLQVSGERLAELNRDGLQDVIRLQQLDQAIADAPQRLSGQERMALLNVRHDIAESLLAGRDSLEALWQEFLAREVNRTPAAMEFDAALTSYMQEGLMPMAEALGGPEAFDAMMALNNNTAGLRDSADGLSELVNQLVEQQRLAALSMAEEAERGQQQMLFGQLAFLALGFVLLLVISVWIMRAITRPVRHAIDFSLQIASGNLAVRAPKQSRDEIGELLGSLDTMRKSLYSTTASVQQGIDVVTPASRSIAQGNEDLSARTEQQAASLQQTASSMEEMTTTVQQNTDNARQASGLALDNASRVRDTGELMHGVVQTMGRITAGAEKMKDIINVIDSIAFQTNILALNASVEAARAGEQGRGFAVVAGEVRNLAGRSAEAAKEIRQLIDGSASEIHEGASQVQRAEQAMAEVVAASQRVNDIMGEITAASEEQSSGIGQINQAITEMDQVTQQNAERVQQSARAASDLQHQAELLARAIRVFRLQGAGPEKVPSRSGNQEAETLDRAGTQRKPAHAPALQHDPLPTRRASTGNRSAAEEEWETF</sequence>
<gene>
    <name evidence="17" type="ORF">HOP61_20975</name>
</gene>
<dbReference type="SUPFAM" id="SSF58104">
    <property type="entry name" value="Methyl-accepting chemotaxis protein (MCP) signaling domain"/>
    <property type="match status" value="1"/>
</dbReference>
<dbReference type="Proteomes" id="UP001320178">
    <property type="component" value="Unassembled WGS sequence"/>
</dbReference>
<dbReference type="SUPFAM" id="SSF55785">
    <property type="entry name" value="PYP-like sensor domain (PAS domain)"/>
    <property type="match status" value="1"/>
</dbReference>
<keyword evidence="4" id="KW-0145">Chemotaxis</keyword>
<evidence type="ECO:0000256" key="11">
    <source>
        <dbReference type="PROSITE-ProRule" id="PRU00284"/>
    </source>
</evidence>
<dbReference type="PRINTS" id="PR00260">
    <property type="entry name" value="CHEMTRNSDUCR"/>
</dbReference>
<dbReference type="InterPro" id="IPR003122">
    <property type="entry name" value="Tar_rcpt_lig-bd"/>
</dbReference>
<organism evidence="17 18">
    <name type="scientific">Billgrantia desiderata</name>
    <dbReference type="NCBI Taxonomy" id="52021"/>
    <lineage>
        <taxon>Bacteria</taxon>
        <taxon>Pseudomonadati</taxon>
        <taxon>Pseudomonadota</taxon>
        <taxon>Gammaproteobacteria</taxon>
        <taxon>Oceanospirillales</taxon>
        <taxon>Halomonadaceae</taxon>
        <taxon>Billgrantia</taxon>
    </lineage>
</organism>
<dbReference type="InterPro" id="IPR003660">
    <property type="entry name" value="HAMP_dom"/>
</dbReference>
<dbReference type="InterPro" id="IPR004089">
    <property type="entry name" value="MCPsignal_dom"/>
</dbReference>
<dbReference type="GO" id="GO:0007165">
    <property type="term" value="P:signal transduction"/>
    <property type="evidence" value="ECO:0007669"/>
    <property type="project" value="UniProtKB-KW"/>
</dbReference>
<keyword evidence="5" id="KW-0997">Cell inner membrane</keyword>
<dbReference type="EMBL" id="JABFTS010000014">
    <property type="protein sequence ID" value="MCE8053772.1"/>
    <property type="molecule type" value="Genomic_DNA"/>
</dbReference>
<name>A0AAW4Z088_9GAMM</name>
<dbReference type="SMART" id="SM00091">
    <property type="entry name" value="PAS"/>
    <property type="match status" value="1"/>
</dbReference>
<protein>
    <submittedName>
        <fullName evidence="17">PAS domain-containing protein</fullName>
    </submittedName>
</protein>
<evidence type="ECO:0000256" key="8">
    <source>
        <dbReference type="ARBA" id="ARBA00023136"/>
    </source>
</evidence>
<dbReference type="InterPro" id="IPR013655">
    <property type="entry name" value="PAS_fold_3"/>
</dbReference>